<comment type="caution">
    <text evidence="5">The sequence shown here is derived from an EMBL/GenBank/DDBJ whole genome shotgun (WGS) entry which is preliminary data.</text>
</comment>
<dbReference type="PROSITE" id="PS00211">
    <property type="entry name" value="ABC_TRANSPORTER_1"/>
    <property type="match status" value="2"/>
</dbReference>
<dbReference type="SUPFAM" id="SSF52540">
    <property type="entry name" value="P-loop containing nucleoside triphosphate hydrolases"/>
    <property type="match status" value="2"/>
</dbReference>
<evidence type="ECO:0000313" key="6">
    <source>
        <dbReference type="Proteomes" id="UP001623661"/>
    </source>
</evidence>
<evidence type="ECO:0000256" key="1">
    <source>
        <dbReference type="ARBA" id="ARBA00022741"/>
    </source>
</evidence>
<dbReference type="EMBL" id="JBJHZY010000001">
    <property type="protein sequence ID" value="MFL0267474.1"/>
    <property type="molecule type" value="Genomic_DNA"/>
</dbReference>
<feature type="domain" description="ABC transporter" evidence="4">
    <location>
        <begin position="4"/>
        <end position="194"/>
    </location>
</feature>
<dbReference type="InterPro" id="IPR003439">
    <property type="entry name" value="ABC_transporter-like_ATP-bd"/>
</dbReference>
<dbReference type="Gene3D" id="3.40.50.300">
    <property type="entry name" value="P-loop containing nucleotide triphosphate hydrolases"/>
    <property type="match status" value="3"/>
</dbReference>
<dbReference type="PANTHER" id="PTHR42855">
    <property type="entry name" value="ABC TRANSPORTER ATP-BINDING SUBUNIT"/>
    <property type="match status" value="1"/>
</dbReference>
<dbReference type="InterPro" id="IPR003593">
    <property type="entry name" value="AAA+_ATPase"/>
</dbReference>
<dbReference type="Pfam" id="PF00005">
    <property type="entry name" value="ABC_tran"/>
    <property type="match status" value="2"/>
</dbReference>
<name>A0ABW8TP60_9CLOT</name>
<keyword evidence="3" id="KW-0175">Coiled coil</keyword>
<organism evidence="5 6">
    <name type="scientific">Candidatus Clostridium radicumherbarum</name>
    <dbReference type="NCBI Taxonomy" id="3381662"/>
    <lineage>
        <taxon>Bacteria</taxon>
        <taxon>Bacillati</taxon>
        <taxon>Bacillota</taxon>
        <taxon>Clostridia</taxon>
        <taxon>Eubacteriales</taxon>
        <taxon>Clostridiaceae</taxon>
        <taxon>Clostridium</taxon>
    </lineage>
</organism>
<keyword evidence="1" id="KW-0547">Nucleotide-binding</keyword>
<dbReference type="NCBIfam" id="NF000355">
    <property type="entry name" value="ribo_prot_ABC_F"/>
    <property type="match status" value="1"/>
</dbReference>
<evidence type="ECO:0000259" key="4">
    <source>
        <dbReference type="PROSITE" id="PS50893"/>
    </source>
</evidence>
<dbReference type="PANTHER" id="PTHR42855:SF2">
    <property type="entry name" value="DRUG RESISTANCE ABC TRANSPORTER,ATP-BINDING PROTEIN"/>
    <property type="match status" value="1"/>
</dbReference>
<dbReference type="InterPro" id="IPR027417">
    <property type="entry name" value="P-loop_NTPase"/>
</dbReference>
<keyword evidence="2" id="KW-0067">ATP-binding</keyword>
<keyword evidence="6" id="KW-1185">Reference proteome</keyword>
<proteinExistence type="predicted"/>
<evidence type="ECO:0000256" key="3">
    <source>
        <dbReference type="SAM" id="Coils"/>
    </source>
</evidence>
<dbReference type="Proteomes" id="UP001623661">
    <property type="component" value="Unassembled WGS sequence"/>
</dbReference>
<dbReference type="InterPro" id="IPR017871">
    <property type="entry name" value="ABC_transporter-like_CS"/>
</dbReference>
<dbReference type="PROSITE" id="PS50893">
    <property type="entry name" value="ABC_TRANSPORTER_2"/>
    <property type="match status" value="2"/>
</dbReference>
<evidence type="ECO:0000256" key="2">
    <source>
        <dbReference type="ARBA" id="ARBA00022840"/>
    </source>
</evidence>
<feature type="domain" description="ABC transporter" evidence="4">
    <location>
        <begin position="289"/>
        <end position="497"/>
    </location>
</feature>
<dbReference type="SMART" id="SM00382">
    <property type="entry name" value="AAA"/>
    <property type="match status" value="2"/>
</dbReference>
<protein>
    <submittedName>
        <fullName evidence="5">Ribosomal protection-like ABC-F family protein</fullName>
    </submittedName>
</protein>
<dbReference type="CDD" id="cd03221">
    <property type="entry name" value="ABCF_EF-3"/>
    <property type="match status" value="2"/>
</dbReference>
<reference evidence="5 6" key="1">
    <citation type="submission" date="2024-11" db="EMBL/GenBank/DDBJ databases">
        <authorList>
            <person name="Heng Y.C."/>
            <person name="Lim A.C.H."/>
            <person name="Lee J.K.Y."/>
            <person name="Kittelmann S."/>
        </authorList>
    </citation>
    <scope>NUCLEOTIDE SEQUENCE [LARGE SCALE GENOMIC DNA]</scope>
    <source>
        <strain evidence="5 6">WILCCON 0202</strain>
    </source>
</reference>
<dbReference type="InterPro" id="IPR051309">
    <property type="entry name" value="ABCF_ATPase"/>
</dbReference>
<dbReference type="RefSeq" id="WP_406764077.1">
    <property type="nucleotide sequence ID" value="NZ_JBJHZY010000001.1"/>
</dbReference>
<sequence length="547" mass="62717">MQLIECRNIKKYYGDKTILDIESLKIYDKDRIGIVGLNGAGKTTLIHILSGIDNEYDGWVNRKGSYSYISQLDHESYDKISLEIANKFGSSEVWKEHLSGGEKTRYKIAKCFTKESNIIFADEPTSNLDVEGIELLENKLKGFRGALVIISHDRDFLDTLCNKIIELENGKLKIYNGNYASYKQQKDMEKERELFEYEQYEREKRRLYAAIEESKDKIKAIRKAPARMGNSEARLHKMGNQKAKANLDRAVGNIEARIEHLEEKKKPKELQRIKLEIENSSKLYGKIIISGRDVNKFFENKIIFNAAEFDINNGSKTALIGPNGSGKTTLIKMIMSKDAVITLSQGVKIGYFSQDMDNLNEELSILENVMKNSIYDETFARILLARLLFKREEVYKKVSVLSGGEKVKASLAMLLLSDVNLLILDEPTNYLDINSMEALEKALKDYDKTLLFVSHDRSFVRNIANYIIEIKEGGLTTFRGTYEEYMDKKSNKDASKDEIEKQILVLENRLSELISKLSMPGRNDIIEELDAEYYKVLGQLKKLKENL</sequence>
<dbReference type="InterPro" id="IPR032781">
    <property type="entry name" value="ABC_tran_Xtn"/>
</dbReference>
<dbReference type="Pfam" id="PF12848">
    <property type="entry name" value="ABC_tran_Xtn"/>
    <property type="match status" value="1"/>
</dbReference>
<gene>
    <name evidence="5" type="primary">abc-f</name>
    <name evidence="5" type="ORF">ACJDUH_05100</name>
</gene>
<feature type="coiled-coil region" evidence="3">
    <location>
        <begin position="482"/>
        <end position="546"/>
    </location>
</feature>
<evidence type="ECO:0000313" key="5">
    <source>
        <dbReference type="EMBL" id="MFL0267474.1"/>
    </source>
</evidence>
<accession>A0ABW8TP60</accession>